<dbReference type="PANTHER" id="PTHR33991:SF1">
    <property type="entry name" value="DNA REPAIR PROTEIN RECO"/>
    <property type="match status" value="1"/>
</dbReference>
<dbReference type="PANTHER" id="PTHR33991">
    <property type="entry name" value="DNA REPAIR PROTEIN RECO"/>
    <property type="match status" value="1"/>
</dbReference>
<keyword evidence="1" id="KW-0227">DNA damage</keyword>
<dbReference type="InterPro" id="IPR022572">
    <property type="entry name" value="DNA_rep/recomb_RecO_N"/>
</dbReference>
<comment type="caution">
    <text evidence="5">The sequence shown here is derived from an EMBL/GenBank/DDBJ whole genome shotgun (WGS) entry which is preliminary data.</text>
</comment>
<name>A0A1F6MCM7_9BACT</name>
<reference evidence="5 6" key="1">
    <citation type="journal article" date="2016" name="Nat. Commun.">
        <title>Thousands of microbial genomes shed light on interconnected biogeochemical processes in an aquifer system.</title>
        <authorList>
            <person name="Anantharaman K."/>
            <person name="Brown C.T."/>
            <person name="Hug L.A."/>
            <person name="Sharon I."/>
            <person name="Castelle C.J."/>
            <person name="Probst A.J."/>
            <person name="Thomas B.C."/>
            <person name="Singh A."/>
            <person name="Wilkins M.J."/>
            <person name="Karaoz U."/>
            <person name="Brodie E.L."/>
            <person name="Williams K.H."/>
            <person name="Hubbard S.S."/>
            <person name="Banfield J.F."/>
        </authorList>
    </citation>
    <scope>NUCLEOTIDE SEQUENCE [LARGE SCALE GENOMIC DNA]</scope>
</reference>
<dbReference type="Proteomes" id="UP000177953">
    <property type="component" value="Unassembled WGS sequence"/>
</dbReference>
<dbReference type="GO" id="GO:0006310">
    <property type="term" value="P:DNA recombination"/>
    <property type="evidence" value="ECO:0007669"/>
    <property type="project" value="UniProtKB-KW"/>
</dbReference>
<dbReference type="SUPFAM" id="SSF50249">
    <property type="entry name" value="Nucleic acid-binding proteins"/>
    <property type="match status" value="1"/>
</dbReference>
<organism evidence="5 6">
    <name type="scientific">Candidatus Magasanikbacteria bacterium RIFCSPHIGHO2_01_FULL_47_8</name>
    <dbReference type="NCBI Taxonomy" id="1798673"/>
    <lineage>
        <taxon>Bacteria</taxon>
        <taxon>Candidatus Magasanikiibacteriota</taxon>
    </lineage>
</organism>
<evidence type="ECO:0000256" key="3">
    <source>
        <dbReference type="ARBA" id="ARBA00023204"/>
    </source>
</evidence>
<dbReference type="GO" id="GO:0043590">
    <property type="term" value="C:bacterial nucleoid"/>
    <property type="evidence" value="ECO:0007669"/>
    <property type="project" value="TreeGrafter"/>
</dbReference>
<evidence type="ECO:0000259" key="4">
    <source>
        <dbReference type="Pfam" id="PF11967"/>
    </source>
</evidence>
<dbReference type="NCBIfam" id="TIGR00613">
    <property type="entry name" value="reco"/>
    <property type="match status" value="1"/>
</dbReference>
<dbReference type="Pfam" id="PF02565">
    <property type="entry name" value="RecO_C"/>
    <property type="match status" value="1"/>
</dbReference>
<dbReference type="GO" id="GO:0006302">
    <property type="term" value="P:double-strand break repair"/>
    <property type="evidence" value="ECO:0007669"/>
    <property type="project" value="TreeGrafter"/>
</dbReference>
<gene>
    <name evidence="5" type="ORF">A2754_04110</name>
</gene>
<dbReference type="AlphaFoldDB" id="A0A1F6MCM7"/>
<sequence>MLAIVLSRTNFREYDQVISLYTQEFGKRECLARGIKKMTSKNAAALLPFSLLELEIVPGKEIDHMTSAQPIRIFTDTIHDLDKISIASYAGKIANEFILPNEKDEEIFSLLLSFLDFVNSVEKINSLNLATGFILKLWQCFGFGEEEKYGAWLKDDWIIINSFQSSEVEQKEIYAAVCKYAEFHSGKKLARLFSVS</sequence>
<dbReference type="SUPFAM" id="SSF57863">
    <property type="entry name" value="ArfGap/RecO-like zinc finger"/>
    <property type="match status" value="1"/>
</dbReference>
<keyword evidence="3" id="KW-0234">DNA repair</keyword>
<feature type="domain" description="DNA replication/recombination mediator RecO N-terminal" evidence="4">
    <location>
        <begin position="3"/>
        <end position="74"/>
    </location>
</feature>
<dbReference type="EMBL" id="MFPU01000052">
    <property type="protein sequence ID" value="OGH69330.1"/>
    <property type="molecule type" value="Genomic_DNA"/>
</dbReference>
<evidence type="ECO:0000256" key="2">
    <source>
        <dbReference type="ARBA" id="ARBA00023172"/>
    </source>
</evidence>
<dbReference type="InterPro" id="IPR037278">
    <property type="entry name" value="ARFGAP/RecO"/>
</dbReference>
<dbReference type="InterPro" id="IPR003717">
    <property type="entry name" value="RecO"/>
</dbReference>
<dbReference type="InterPro" id="IPR012340">
    <property type="entry name" value="NA-bd_OB-fold"/>
</dbReference>
<keyword evidence="2" id="KW-0233">DNA recombination</keyword>
<evidence type="ECO:0000256" key="1">
    <source>
        <dbReference type="ARBA" id="ARBA00022763"/>
    </source>
</evidence>
<evidence type="ECO:0000313" key="5">
    <source>
        <dbReference type="EMBL" id="OGH69330.1"/>
    </source>
</evidence>
<dbReference type="Gene3D" id="2.40.50.140">
    <property type="entry name" value="Nucleic acid-binding proteins"/>
    <property type="match status" value="1"/>
</dbReference>
<evidence type="ECO:0000313" key="6">
    <source>
        <dbReference type="Proteomes" id="UP000177953"/>
    </source>
</evidence>
<proteinExistence type="predicted"/>
<protein>
    <submittedName>
        <fullName evidence="5">DNA repair protein RecO</fullName>
    </submittedName>
</protein>
<dbReference type="Pfam" id="PF11967">
    <property type="entry name" value="RecO_N"/>
    <property type="match status" value="1"/>
</dbReference>
<accession>A0A1F6MCM7</accession>